<sequence length="192" mass="20457">MIRRLLRTPLSWLLLAVLGLAAAGGLYWFQPWRLFTDTTVAETLTQVPASTPPGAQASPGPPSAPATATPATSRPAAPAVVGQGSFVTHEHTTTGTARLIRNPDGSHQLELAGLSTSDGPDLRVWLSDQRVGTGSDAWHVFDDGRYLELGRLKGNRGDQVYPVPRSADLTALRSISIWCKRFSVSFGAAALT</sequence>
<proteinExistence type="predicted"/>
<dbReference type="Pfam" id="PF10517">
    <property type="entry name" value="DM13"/>
    <property type="match status" value="1"/>
</dbReference>
<dbReference type="Proteomes" id="UP000239209">
    <property type="component" value="Unassembled WGS sequence"/>
</dbReference>
<organism evidence="3 4">
    <name type="scientific">Pseudosporangium ferrugineum</name>
    <dbReference type="NCBI Taxonomy" id="439699"/>
    <lineage>
        <taxon>Bacteria</taxon>
        <taxon>Bacillati</taxon>
        <taxon>Actinomycetota</taxon>
        <taxon>Actinomycetes</taxon>
        <taxon>Micromonosporales</taxon>
        <taxon>Micromonosporaceae</taxon>
        <taxon>Pseudosporangium</taxon>
    </lineage>
</organism>
<accession>A0A2T0RKC9</accession>
<gene>
    <name evidence="3" type="ORF">CLV70_11960</name>
</gene>
<feature type="region of interest" description="Disordered" evidence="1">
    <location>
        <begin position="48"/>
        <end position="77"/>
    </location>
</feature>
<dbReference type="EMBL" id="PVZG01000019">
    <property type="protein sequence ID" value="PRY21639.1"/>
    <property type="molecule type" value="Genomic_DNA"/>
</dbReference>
<dbReference type="RefSeq" id="WP_106130175.1">
    <property type="nucleotide sequence ID" value="NZ_PVZG01000019.1"/>
</dbReference>
<feature type="domain" description="DM13" evidence="2">
    <location>
        <begin position="79"/>
        <end position="192"/>
    </location>
</feature>
<dbReference type="AlphaFoldDB" id="A0A2T0RKC9"/>
<comment type="caution">
    <text evidence="3">The sequence shown here is derived from an EMBL/GenBank/DDBJ whole genome shotgun (WGS) entry which is preliminary data.</text>
</comment>
<feature type="compositionally biased region" description="Low complexity" evidence="1">
    <location>
        <begin position="65"/>
        <end position="77"/>
    </location>
</feature>
<evidence type="ECO:0000313" key="4">
    <source>
        <dbReference type="Proteomes" id="UP000239209"/>
    </source>
</evidence>
<dbReference type="PROSITE" id="PS51549">
    <property type="entry name" value="DM13"/>
    <property type="match status" value="1"/>
</dbReference>
<dbReference type="OrthoDB" id="4751481at2"/>
<keyword evidence="4" id="KW-1185">Reference proteome</keyword>
<dbReference type="InterPro" id="IPR019545">
    <property type="entry name" value="DM13_domain"/>
</dbReference>
<evidence type="ECO:0000259" key="2">
    <source>
        <dbReference type="PROSITE" id="PS51549"/>
    </source>
</evidence>
<evidence type="ECO:0000313" key="3">
    <source>
        <dbReference type="EMBL" id="PRY21639.1"/>
    </source>
</evidence>
<reference evidence="3 4" key="1">
    <citation type="submission" date="2018-03" db="EMBL/GenBank/DDBJ databases">
        <title>Genomic Encyclopedia of Archaeal and Bacterial Type Strains, Phase II (KMG-II): from individual species to whole genera.</title>
        <authorList>
            <person name="Goeker M."/>
        </authorList>
    </citation>
    <scope>NUCLEOTIDE SEQUENCE [LARGE SCALE GENOMIC DNA]</scope>
    <source>
        <strain evidence="3 4">DSM 45348</strain>
    </source>
</reference>
<evidence type="ECO:0000256" key="1">
    <source>
        <dbReference type="SAM" id="MobiDB-lite"/>
    </source>
</evidence>
<protein>
    <submittedName>
        <fullName evidence="3">Electron transfer DM13</fullName>
    </submittedName>
</protein>
<feature type="compositionally biased region" description="Low complexity" evidence="1">
    <location>
        <begin position="48"/>
        <end position="58"/>
    </location>
</feature>
<name>A0A2T0RKC9_9ACTN</name>